<evidence type="ECO:0000313" key="7">
    <source>
        <dbReference type="EMBL" id="GEN29852.1"/>
    </source>
</evidence>
<keyword evidence="2 4" id="KW-0479">Metal-binding</keyword>
<feature type="domain" description="Cytochrome c" evidence="6">
    <location>
        <begin position="357"/>
        <end position="447"/>
    </location>
</feature>
<evidence type="ECO:0000256" key="2">
    <source>
        <dbReference type="ARBA" id="ARBA00022723"/>
    </source>
</evidence>
<evidence type="ECO:0000256" key="5">
    <source>
        <dbReference type="SAM" id="Phobius"/>
    </source>
</evidence>
<proteinExistence type="predicted"/>
<evidence type="ECO:0000256" key="1">
    <source>
        <dbReference type="ARBA" id="ARBA00022617"/>
    </source>
</evidence>
<reference evidence="7 8" key="1">
    <citation type="submission" date="2019-07" db="EMBL/GenBank/DDBJ databases">
        <title>Whole genome shotgun sequence of Cerasibacillus quisquiliarum NBRC 102429.</title>
        <authorList>
            <person name="Hosoyama A."/>
            <person name="Uohara A."/>
            <person name="Ohji S."/>
            <person name="Ichikawa N."/>
        </authorList>
    </citation>
    <scope>NUCLEOTIDE SEQUENCE [LARGE SCALE GENOMIC DNA]</scope>
    <source>
        <strain evidence="7 8">NBRC 102429</strain>
    </source>
</reference>
<dbReference type="SUPFAM" id="SSF46626">
    <property type="entry name" value="Cytochrome c"/>
    <property type="match status" value="1"/>
</dbReference>
<protein>
    <recommendedName>
        <fullName evidence="6">Cytochrome c domain-containing protein</fullName>
    </recommendedName>
</protein>
<comment type="caution">
    <text evidence="7">The sequence shown here is derived from an EMBL/GenBank/DDBJ whole genome shotgun (WGS) entry which is preliminary data.</text>
</comment>
<keyword evidence="5" id="KW-1133">Transmembrane helix</keyword>
<dbReference type="Proteomes" id="UP000321491">
    <property type="component" value="Unassembled WGS sequence"/>
</dbReference>
<keyword evidence="5" id="KW-0472">Membrane</keyword>
<organism evidence="7 8">
    <name type="scientific">Cerasibacillus quisquiliarum</name>
    <dbReference type="NCBI Taxonomy" id="227865"/>
    <lineage>
        <taxon>Bacteria</taxon>
        <taxon>Bacillati</taxon>
        <taxon>Bacillota</taxon>
        <taxon>Bacilli</taxon>
        <taxon>Bacillales</taxon>
        <taxon>Bacillaceae</taxon>
        <taxon>Cerasibacillus</taxon>
    </lineage>
</organism>
<dbReference type="PROSITE" id="PS51007">
    <property type="entry name" value="CYTC"/>
    <property type="match status" value="1"/>
</dbReference>
<dbReference type="InterPro" id="IPR036909">
    <property type="entry name" value="Cyt_c-like_dom_sf"/>
</dbReference>
<evidence type="ECO:0000256" key="4">
    <source>
        <dbReference type="PROSITE-ProRule" id="PRU00433"/>
    </source>
</evidence>
<dbReference type="Pfam" id="PF13442">
    <property type="entry name" value="Cytochrome_CBB3"/>
    <property type="match status" value="1"/>
</dbReference>
<feature type="transmembrane region" description="Helical" evidence="5">
    <location>
        <begin position="142"/>
        <end position="161"/>
    </location>
</feature>
<dbReference type="GO" id="GO:0046872">
    <property type="term" value="F:metal ion binding"/>
    <property type="evidence" value="ECO:0007669"/>
    <property type="project" value="UniProtKB-KW"/>
</dbReference>
<feature type="transmembrane region" description="Helical" evidence="5">
    <location>
        <begin position="16"/>
        <end position="40"/>
    </location>
</feature>
<dbReference type="GO" id="GO:0009055">
    <property type="term" value="F:electron transfer activity"/>
    <property type="evidence" value="ECO:0007669"/>
    <property type="project" value="InterPro"/>
</dbReference>
<dbReference type="EMBL" id="BJXW01000002">
    <property type="protein sequence ID" value="GEN29852.1"/>
    <property type="molecule type" value="Genomic_DNA"/>
</dbReference>
<keyword evidence="8" id="KW-1185">Reference proteome</keyword>
<evidence type="ECO:0000259" key="6">
    <source>
        <dbReference type="PROSITE" id="PS51007"/>
    </source>
</evidence>
<dbReference type="AlphaFoldDB" id="A0A511UXJ1"/>
<dbReference type="OrthoDB" id="9795893at2"/>
<dbReference type="GO" id="GO:0020037">
    <property type="term" value="F:heme binding"/>
    <property type="evidence" value="ECO:0007669"/>
    <property type="project" value="InterPro"/>
</dbReference>
<dbReference type="RefSeq" id="WP_146934283.1">
    <property type="nucleotide sequence ID" value="NZ_BJXW01000002.1"/>
</dbReference>
<feature type="transmembrane region" description="Helical" evidence="5">
    <location>
        <begin position="261"/>
        <end position="282"/>
    </location>
</feature>
<gene>
    <name evidence="7" type="ORF">CQU01_00900</name>
</gene>
<name>A0A511UXJ1_9BACI</name>
<feature type="transmembrane region" description="Helical" evidence="5">
    <location>
        <begin position="98"/>
        <end position="122"/>
    </location>
</feature>
<dbReference type="InterPro" id="IPR009056">
    <property type="entry name" value="Cyt_c-like_dom"/>
</dbReference>
<feature type="transmembrane region" description="Helical" evidence="5">
    <location>
        <begin position="220"/>
        <end position="241"/>
    </location>
</feature>
<feature type="transmembrane region" description="Helical" evidence="5">
    <location>
        <begin position="181"/>
        <end position="208"/>
    </location>
</feature>
<dbReference type="Gene3D" id="1.10.760.10">
    <property type="entry name" value="Cytochrome c-like domain"/>
    <property type="match status" value="1"/>
</dbReference>
<sequence>MDFPVVEFPWLGNGTVIAIIAIIHVIISHGVAIGATTLMVSMEYTGIKNQNEGLISLARKFSKWVLIITTTVGAITGVGIWFSTTVIQPDSIGSLLRIFFWAWFAEWIVFITEVVLLLVYFYTWDKWTGAKRYIHNRIGWALVFFGWLTAAIITGVLAAKLTPGKWTETLSFWNAFFNPTYLPSLAFRTFIAIVLAIALVSVFIKFFVKDRDLQSDVFKLFGKINLVALPLLLLSGVWYLYKIPAEAYDLIVWSTGMSKKMFDWINIAGLLVFIIFGLWMILKSNKVPFILAIAVFFSSIGFIAEFEMVRESVRKPFIIYDYMYANGILEKDAELYNKEGYLTHSTFAKVKEVTDDNKYEAGEELYKGQCLACHTIDGWRDTRAFANRLDGWTEETIDMYIGQLNEARPFMPPFVGTEEERQALAHFLFKVTEEVNNDSNQAKGADE</sequence>
<evidence type="ECO:0000256" key="3">
    <source>
        <dbReference type="ARBA" id="ARBA00023004"/>
    </source>
</evidence>
<accession>A0A511UXJ1</accession>
<keyword evidence="5" id="KW-0812">Transmembrane</keyword>
<evidence type="ECO:0000313" key="8">
    <source>
        <dbReference type="Proteomes" id="UP000321491"/>
    </source>
</evidence>
<keyword evidence="3 4" id="KW-0408">Iron</keyword>
<feature type="transmembrane region" description="Helical" evidence="5">
    <location>
        <begin position="289"/>
        <end position="306"/>
    </location>
</feature>
<feature type="transmembrane region" description="Helical" evidence="5">
    <location>
        <begin position="61"/>
        <end position="82"/>
    </location>
</feature>
<keyword evidence="1 4" id="KW-0349">Heme</keyword>